<proteinExistence type="predicted"/>
<gene>
    <name evidence="4" type="ORF">MACK_001408</name>
</gene>
<dbReference type="EMBL" id="CP056071">
    <property type="protein sequence ID" value="UKK02054.2"/>
    <property type="molecule type" value="Genomic_DNA"/>
</dbReference>
<dbReference type="AlphaFoldDB" id="A0A976MCW9"/>
<sequence>MASINNKRTADSTPDYPSKRHHDLSEIDLILKKERIDNEDFNIIVLYGSEKQRLDFITRQLSFYLSSDNLSIDHFYHTKFTEDSANTGIENVIDVKYILSAKRMTEIKATVEDIKKILSEKTIPNLSSEDHDGNFYIKLNGPLPKYIGRKPLLKKKKFGETPETFHVAGPMVVITNIPSDTTDWGVIKQAINDTNRVKVRFISPISEGSCFAWLSKTSNFSDIEDEKILINDTEIKLKLIDNESQYKKFISVNDFVVRNFGSIKTMLTSMLNDLEVGTKITLDSQAGKLISFLLEYHPNSKQKKGGDSRKLHGFEVGISGIKERKNKKCFCVVTKSLDGDDLAVEDMSITKCLEEMKHFIHTFPKPEATEYVKSLSYC</sequence>
<dbReference type="PROSITE" id="PS50961">
    <property type="entry name" value="HTH_LA"/>
    <property type="match status" value="1"/>
</dbReference>
<dbReference type="GO" id="GO:0003723">
    <property type="term" value="F:RNA binding"/>
    <property type="evidence" value="ECO:0007669"/>
    <property type="project" value="UniProtKB-UniRule"/>
</dbReference>
<keyword evidence="1 2" id="KW-0694">RNA-binding</keyword>
<dbReference type="SUPFAM" id="SSF46785">
    <property type="entry name" value="Winged helix' DNA-binding domain"/>
    <property type="match status" value="1"/>
</dbReference>
<dbReference type="Proteomes" id="UP000244811">
    <property type="component" value="Chromosome 2"/>
</dbReference>
<dbReference type="Pfam" id="PF05383">
    <property type="entry name" value="La"/>
    <property type="match status" value="1"/>
</dbReference>
<evidence type="ECO:0000259" key="3">
    <source>
        <dbReference type="PROSITE" id="PS50961"/>
    </source>
</evidence>
<evidence type="ECO:0000313" key="4">
    <source>
        <dbReference type="EMBL" id="UKK02054.2"/>
    </source>
</evidence>
<dbReference type="Gene3D" id="3.10.450.40">
    <property type="match status" value="1"/>
</dbReference>
<organism evidence="4 5">
    <name type="scientific">Theileria orientalis</name>
    <dbReference type="NCBI Taxonomy" id="68886"/>
    <lineage>
        <taxon>Eukaryota</taxon>
        <taxon>Sar</taxon>
        <taxon>Alveolata</taxon>
        <taxon>Apicomplexa</taxon>
        <taxon>Aconoidasida</taxon>
        <taxon>Piroplasmida</taxon>
        <taxon>Theileriidae</taxon>
        <taxon>Theileria</taxon>
    </lineage>
</organism>
<evidence type="ECO:0000313" key="5">
    <source>
        <dbReference type="Proteomes" id="UP000244811"/>
    </source>
</evidence>
<protein>
    <recommendedName>
        <fullName evidence="3">HTH La-type RNA-binding domain-containing protein</fullName>
    </recommendedName>
</protein>
<name>A0A976MCW9_THEOR</name>
<dbReference type="Pfam" id="PF11523">
    <property type="entry name" value="DUF3223"/>
    <property type="match status" value="1"/>
</dbReference>
<evidence type="ECO:0000256" key="2">
    <source>
        <dbReference type="PROSITE-ProRule" id="PRU00332"/>
    </source>
</evidence>
<reference evidence="4" key="1">
    <citation type="submission" date="2022-07" db="EMBL/GenBank/DDBJ databases">
        <title>Evaluation of T. orientalis genome assembly methods using nanopore sequencing and analysis of variation between genomes.</title>
        <authorList>
            <person name="Yam J."/>
            <person name="Micallef M.L."/>
            <person name="Liu M."/>
            <person name="Djordjevic S.P."/>
            <person name="Bogema D.R."/>
            <person name="Jenkins C."/>
        </authorList>
    </citation>
    <scope>NUCLEOTIDE SEQUENCE</scope>
    <source>
        <strain evidence="4">Goon Nure</strain>
    </source>
</reference>
<accession>A0A976MCW9</accession>
<dbReference type="Gene3D" id="1.10.10.10">
    <property type="entry name" value="Winged helix-like DNA-binding domain superfamily/Winged helix DNA-binding domain"/>
    <property type="match status" value="1"/>
</dbReference>
<evidence type="ECO:0000256" key="1">
    <source>
        <dbReference type="ARBA" id="ARBA00022884"/>
    </source>
</evidence>
<dbReference type="InterPro" id="IPR036390">
    <property type="entry name" value="WH_DNA-bd_sf"/>
</dbReference>
<dbReference type="InterPro" id="IPR036388">
    <property type="entry name" value="WH-like_DNA-bd_sf"/>
</dbReference>
<feature type="domain" description="HTH La-type RNA-binding" evidence="3">
    <location>
        <begin position="47"/>
        <end position="145"/>
    </location>
</feature>
<dbReference type="InterPro" id="IPR006630">
    <property type="entry name" value="La_HTH"/>
</dbReference>